<feature type="compositionally biased region" description="Polar residues" evidence="9">
    <location>
        <begin position="481"/>
        <end position="495"/>
    </location>
</feature>
<dbReference type="AlphaFoldDB" id="A0A177AIZ4"/>
<dbReference type="EMBL" id="KV441388">
    <property type="protein sequence ID" value="OAF61750.1"/>
    <property type="molecule type" value="Genomic_DNA"/>
</dbReference>
<keyword evidence="3 8" id="KW-0779">Telomere</keyword>
<feature type="domain" description="ARID" evidence="10">
    <location>
        <begin position="567"/>
        <end position="662"/>
    </location>
</feature>
<organism evidence="11">
    <name type="scientific">Pseudogymnoascus destructans</name>
    <dbReference type="NCBI Taxonomy" id="655981"/>
    <lineage>
        <taxon>Eukaryota</taxon>
        <taxon>Fungi</taxon>
        <taxon>Dikarya</taxon>
        <taxon>Ascomycota</taxon>
        <taxon>Pezizomycotina</taxon>
        <taxon>Leotiomycetes</taxon>
        <taxon>Thelebolales</taxon>
        <taxon>Thelebolaceae</taxon>
        <taxon>Pseudogymnoascus</taxon>
    </lineage>
</organism>
<gene>
    <name evidence="11" type="ORF">VC83_01553</name>
</gene>
<dbReference type="GO" id="GO:0031848">
    <property type="term" value="P:protection from non-homologous end joining at telomere"/>
    <property type="evidence" value="ECO:0007669"/>
    <property type="project" value="TreeGrafter"/>
</dbReference>
<evidence type="ECO:0000256" key="4">
    <source>
        <dbReference type="ARBA" id="ARBA00023015"/>
    </source>
</evidence>
<dbReference type="Gene3D" id="1.10.150.60">
    <property type="entry name" value="ARID DNA-binding domain"/>
    <property type="match status" value="2"/>
</dbReference>
<feature type="compositionally biased region" description="Acidic residues" evidence="9">
    <location>
        <begin position="683"/>
        <end position="697"/>
    </location>
</feature>
<evidence type="ECO:0000256" key="5">
    <source>
        <dbReference type="ARBA" id="ARBA00023159"/>
    </source>
</evidence>
<dbReference type="Pfam" id="PF11626">
    <property type="entry name" value="Rap1_C"/>
    <property type="match status" value="1"/>
</dbReference>
<comment type="subcellular location">
    <subcellularLocation>
        <location evidence="8">Nucleus</location>
    </subcellularLocation>
    <subcellularLocation>
        <location evidence="8">Chromosome</location>
        <location evidence="8">Telomere</location>
    </subcellularLocation>
</comment>
<dbReference type="GO" id="GO:0070187">
    <property type="term" value="C:shelterin complex"/>
    <property type="evidence" value="ECO:0007669"/>
    <property type="project" value="TreeGrafter"/>
</dbReference>
<dbReference type="SUPFAM" id="SSF46689">
    <property type="entry name" value="Homeodomain-like"/>
    <property type="match status" value="1"/>
</dbReference>
<feature type="compositionally biased region" description="Basic and acidic residues" evidence="9">
    <location>
        <begin position="670"/>
        <end position="679"/>
    </location>
</feature>
<feature type="region of interest" description="Disordered" evidence="9">
    <location>
        <begin position="670"/>
        <end position="823"/>
    </location>
</feature>
<dbReference type="RefSeq" id="XP_024327024.1">
    <property type="nucleotide sequence ID" value="XM_024465228.1"/>
</dbReference>
<keyword evidence="6" id="KW-0804">Transcription</keyword>
<feature type="domain" description="ARID" evidence="10">
    <location>
        <begin position="374"/>
        <end position="469"/>
    </location>
</feature>
<dbReference type="InterPro" id="IPR036431">
    <property type="entry name" value="ARID_dom_sf"/>
</dbReference>
<keyword evidence="5" id="KW-0010">Activator</keyword>
<dbReference type="GO" id="GO:0042162">
    <property type="term" value="F:telomeric DNA binding"/>
    <property type="evidence" value="ECO:0007669"/>
    <property type="project" value="TreeGrafter"/>
</dbReference>
<dbReference type="InterPro" id="IPR001357">
    <property type="entry name" value="BRCT_dom"/>
</dbReference>
<dbReference type="VEuPathDB" id="FungiDB:GMDG_07533"/>
<dbReference type="CDD" id="cd11655">
    <property type="entry name" value="rap1_myb-like"/>
    <property type="match status" value="1"/>
</dbReference>
<evidence type="ECO:0000256" key="2">
    <source>
        <dbReference type="ARBA" id="ARBA00022454"/>
    </source>
</evidence>
<comment type="subunit">
    <text evidence="8">Homodimer.</text>
</comment>
<evidence type="ECO:0000256" key="9">
    <source>
        <dbReference type="SAM" id="MobiDB-lite"/>
    </source>
</evidence>
<keyword evidence="2 8" id="KW-0158">Chromosome</keyword>
<feature type="region of interest" description="Disordered" evidence="9">
    <location>
        <begin position="477"/>
        <end position="516"/>
    </location>
</feature>
<dbReference type="Pfam" id="PF16589">
    <property type="entry name" value="BRCT_2"/>
    <property type="match status" value="1"/>
</dbReference>
<dbReference type="SMART" id="SM00501">
    <property type="entry name" value="BRIGHT"/>
    <property type="match status" value="1"/>
</dbReference>
<proteinExistence type="inferred from homology"/>
<feature type="compositionally biased region" description="Polar residues" evidence="9">
    <location>
        <begin position="356"/>
        <end position="373"/>
    </location>
</feature>
<dbReference type="SUPFAM" id="SSF46774">
    <property type="entry name" value="ARID-like"/>
    <property type="match status" value="1"/>
</dbReference>
<dbReference type="Pfam" id="PF08914">
    <property type="entry name" value="Myb_Rap1"/>
    <property type="match status" value="1"/>
</dbReference>
<keyword evidence="7 8" id="KW-0539">Nucleus</keyword>
<accession>A0A177AIZ4</accession>
<comment type="similarity">
    <text evidence="1 8">Belongs to the RAP1 family.</text>
</comment>
<dbReference type="InterPro" id="IPR001606">
    <property type="entry name" value="ARID_dom"/>
</dbReference>
<dbReference type="GeneID" id="36284642"/>
<feature type="compositionally biased region" description="Basic and acidic residues" evidence="9">
    <location>
        <begin position="496"/>
        <end position="507"/>
    </location>
</feature>
<evidence type="ECO:0000313" key="11">
    <source>
        <dbReference type="EMBL" id="OAF61750.1"/>
    </source>
</evidence>
<evidence type="ECO:0000259" key="10">
    <source>
        <dbReference type="PROSITE" id="PS51011"/>
    </source>
</evidence>
<dbReference type="CDD" id="cd16100">
    <property type="entry name" value="ARID"/>
    <property type="match status" value="1"/>
</dbReference>
<dbReference type="eggNOG" id="ENOG502S85C">
    <property type="taxonomic scope" value="Eukaryota"/>
</dbReference>
<evidence type="ECO:0000256" key="7">
    <source>
        <dbReference type="ARBA" id="ARBA00023242"/>
    </source>
</evidence>
<name>A0A177AIZ4_9PEZI</name>
<dbReference type="GO" id="GO:0010833">
    <property type="term" value="P:telomere maintenance via telomere lengthening"/>
    <property type="evidence" value="ECO:0007669"/>
    <property type="project" value="UniProtKB-UniRule"/>
</dbReference>
<feature type="region of interest" description="Disordered" evidence="9">
    <location>
        <begin position="160"/>
        <end position="243"/>
    </location>
</feature>
<dbReference type="InterPro" id="IPR021661">
    <property type="entry name" value="Rap1_C"/>
</dbReference>
<dbReference type="PANTHER" id="PTHR16466">
    <property type="entry name" value="TELOMERE REPEAT-BINDING FACTOR 2-INTERACTING PROTEIN 1"/>
    <property type="match status" value="1"/>
</dbReference>
<feature type="region of interest" description="Disordered" evidence="9">
    <location>
        <begin position="298"/>
        <end position="375"/>
    </location>
</feature>
<dbReference type="Proteomes" id="UP000077154">
    <property type="component" value="Unassembled WGS sequence"/>
</dbReference>
<feature type="compositionally biased region" description="Low complexity" evidence="9">
    <location>
        <begin position="790"/>
        <end position="801"/>
    </location>
</feature>
<reference evidence="11" key="1">
    <citation type="submission" date="2016-03" db="EMBL/GenBank/DDBJ databases">
        <title>Updated assembly of Pseudogymnoascus destructans, the fungus causing white-nose syndrome of bats.</title>
        <authorList>
            <person name="Palmer J.M."/>
            <person name="Drees K.P."/>
            <person name="Foster J.T."/>
            <person name="Lindner D.L."/>
        </authorList>
    </citation>
    <scope>NUCLEOTIDE SEQUENCE [LARGE SCALE GENOMIC DNA]</scope>
    <source>
        <strain evidence="11">20631-21</strain>
    </source>
</reference>
<dbReference type="PANTHER" id="PTHR16466:SF6">
    <property type="entry name" value="TELOMERIC REPEAT-BINDING FACTOR 2-INTERACTING PROTEIN 1"/>
    <property type="match status" value="1"/>
</dbReference>
<dbReference type="Gene3D" id="1.10.10.60">
    <property type="entry name" value="Homeodomain-like"/>
    <property type="match status" value="1"/>
</dbReference>
<dbReference type="SMART" id="SM01014">
    <property type="entry name" value="ARID"/>
    <property type="match status" value="1"/>
</dbReference>
<feature type="compositionally biased region" description="Polar residues" evidence="9">
    <location>
        <begin position="193"/>
        <end position="205"/>
    </location>
</feature>
<evidence type="ECO:0000256" key="6">
    <source>
        <dbReference type="ARBA" id="ARBA00023163"/>
    </source>
</evidence>
<dbReference type="Gene3D" id="1.10.10.2170">
    <property type="match status" value="1"/>
</dbReference>
<evidence type="ECO:0000256" key="1">
    <source>
        <dbReference type="ARBA" id="ARBA00010467"/>
    </source>
</evidence>
<evidence type="ECO:0000256" key="8">
    <source>
        <dbReference type="RuleBase" id="RU367107"/>
    </source>
</evidence>
<dbReference type="InterPro" id="IPR009057">
    <property type="entry name" value="Homeodomain-like_sf"/>
</dbReference>
<protein>
    <recommendedName>
        <fullName evidence="8">DNA-binding protein RAP1</fullName>
    </recommendedName>
</protein>
<dbReference type="OrthoDB" id="435460at2759"/>
<dbReference type="InterPro" id="IPR039595">
    <property type="entry name" value="TE2IP/Rap1"/>
</dbReference>
<comment type="function">
    <text evidence="8">Involved in the regulation of telomere length, clustering and has a specific role in telomere position effect (TPE).</text>
</comment>
<evidence type="ECO:0000256" key="3">
    <source>
        <dbReference type="ARBA" id="ARBA00022895"/>
    </source>
</evidence>
<dbReference type="PROSITE" id="PS51011">
    <property type="entry name" value="ARID"/>
    <property type="match status" value="2"/>
</dbReference>
<keyword evidence="4" id="KW-0805">Transcription regulation</keyword>
<dbReference type="Pfam" id="PF01388">
    <property type="entry name" value="ARID"/>
    <property type="match status" value="1"/>
</dbReference>
<sequence length="942" mass="106121">MAAAVYEGVAGGGDLFQGQKFFISQRVPARTELIKNVQRNGGFVVPLEKNADVLIADHAKPTLAPASSVSWKYLEQSMKKGELEDLEAHRINSPGKTRLPGGPQKLTRTPFRYEDSMAISIWVAKAERIGLAVRGNEVYEQFAEKNPRHTAQSWRDHWIKQLSSKPRPEIDMNSTDWPVKRKEDRPRRAIPSATRSENVATTPNASGARRPTPGSPSLPVASYSPENEHASTEEAPITKDVPFTEEDIETLEGEYSDLVKITPGTLVYAWEVFANIHRRHTAGDWCNYYHNVFKPRKCQEDEEKESNVVNPKPDRGQVSTPKTYITPVRAAASSRSPTETRGTARHRKLGEDGAISSKSPESVTSKDQSQVGASSDKAKFLENLKELSSAIGCEIEPSFNLYGRNFELYDLWSVVNKPEFRGFQKVEEADGWLQVALKLGINTYRYEMAHTALKQKYRDKLVDFDTHISAKKNCEKGRTFPTKSTEPVTPVTASSARKDREMKERASVTKSTEPATPVTAIPRQTHEQAHILSSGVRTPKTLRQATVSPQESANKDVAAQRIRQSLGHGELAFLQSISEFAWDCLPDPVTFEPIVSKRRIRLFNVWTASLPLLAHFDDIESTEVWDDFATQLGFETSAHPSAPDELRQICEDFLMDFYEFFIQREQEKIKEEEAVRQQPEEQGQSEEEVEESSDDNPEPPSLAFQTAGRERQKRPHDQDSISAVVEPRPTSSHSHSKRPRISKGKERADEIPSTPEHIYNGHLNNDGKLPDHPNAQNKKLIETNIEYFAPPSSSEELGSSPTRQLRSEAIDYTPPSQKNNDEEATQLQSESQCNEGVDEFVERCSVEGFDIETIKQVLKITTMEVELAERLLSDYANGLEIPKNVAGVWTEEDDNGVKGHMQSRGYKRSLKKHGEIRCLKRKEFLEDWEKCVRASEKVQADA</sequence>
<dbReference type="InterPro" id="IPR015010">
    <property type="entry name" value="TERF2IP_Myb"/>
</dbReference>
<dbReference type="InterPro" id="IPR038104">
    <property type="entry name" value="Rap1_C_sf"/>
</dbReference>
<feature type="compositionally biased region" description="Basic and acidic residues" evidence="9">
    <location>
        <begin position="178"/>
        <end position="187"/>
    </location>
</feature>